<organism evidence="12 13">
    <name type="scientific">Euplotes crassus</name>
    <dbReference type="NCBI Taxonomy" id="5936"/>
    <lineage>
        <taxon>Eukaryota</taxon>
        <taxon>Sar</taxon>
        <taxon>Alveolata</taxon>
        <taxon>Ciliophora</taxon>
        <taxon>Intramacronucleata</taxon>
        <taxon>Spirotrichea</taxon>
        <taxon>Hypotrichia</taxon>
        <taxon>Euplotida</taxon>
        <taxon>Euplotidae</taxon>
        <taxon>Moneuplotes</taxon>
    </lineage>
</organism>
<keyword evidence="9" id="KW-0175">Coiled coil</keyword>
<evidence type="ECO:0000313" key="13">
    <source>
        <dbReference type="Proteomes" id="UP001295684"/>
    </source>
</evidence>
<comment type="subcellular location">
    <subcellularLocation>
        <location evidence="1">Cytoplasm</location>
    </subcellularLocation>
</comment>
<comment type="domain">
    <text evidence="10">The VLRF1 domain mediates binding to the 60S ribosomal subunit.</text>
</comment>
<dbReference type="GO" id="GO:0036503">
    <property type="term" value="P:ERAD pathway"/>
    <property type="evidence" value="ECO:0007669"/>
    <property type="project" value="TreeGrafter"/>
</dbReference>
<evidence type="ECO:0000256" key="8">
    <source>
        <dbReference type="ARBA" id="ARBA00023043"/>
    </source>
</evidence>
<name>A0AAD1UHC6_EUPCR</name>
<keyword evidence="3 10" id="KW-0963">Cytoplasm</keyword>
<keyword evidence="13" id="KW-1185">Reference proteome</keyword>
<dbReference type="InterPro" id="IPR047139">
    <property type="entry name" value="ANKZ1/VMS1"/>
</dbReference>
<dbReference type="EMBL" id="CAMPGE010006456">
    <property type="protein sequence ID" value="CAI2365300.1"/>
    <property type="molecule type" value="Genomic_DNA"/>
</dbReference>
<dbReference type="PANTHER" id="PTHR16036">
    <property type="entry name" value="ANKYRIN REPEAT AND ZINC FINGER DOMAIN-CONTAINING PROTEIN 1"/>
    <property type="match status" value="1"/>
</dbReference>
<dbReference type="Proteomes" id="UP001295684">
    <property type="component" value="Unassembled WGS sequence"/>
</dbReference>
<comment type="caution">
    <text evidence="12">The sequence shown here is derived from an EMBL/GenBank/DDBJ whole genome shotgun (WGS) entry which is preliminary data.</text>
</comment>
<comment type="similarity">
    <text evidence="2 10">Belongs to the ANKZF1/VMS1 family.</text>
</comment>
<keyword evidence="8" id="KW-0040">ANK repeat</keyword>
<accession>A0AAD1UHC6</accession>
<evidence type="ECO:0000313" key="12">
    <source>
        <dbReference type="EMBL" id="CAI2365300.1"/>
    </source>
</evidence>
<proteinExistence type="inferred from homology"/>
<protein>
    <recommendedName>
        <fullName evidence="11">VLRF1 domain-containing protein</fullName>
    </recommendedName>
</protein>
<dbReference type="Pfam" id="PF18826">
    <property type="entry name" value="bVLRF1"/>
    <property type="match status" value="1"/>
</dbReference>
<evidence type="ECO:0000259" key="11">
    <source>
        <dbReference type="PROSITE" id="PS52044"/>
    </source>
</evidence>
<evidence type="ECO:0000256" key="10">
    <source>
        <dbReference type="PROSITE-ProRule" id="PRU01389"/>
    </source>
</evidence>
<dbReference type="GO" id="GO:0016787">
    <property type="term" value="F:hydrolase activity"/>
    <property type="evidence" value="ECO:0007669"/>
    <property type="project" value="UniProtKB-KW"/>
</dbReference>
<keyword evidence="7 10" id="KW-0378">Hydrolase</keyword>
<evidence type="ECO:0000256" key="7">
    <source>
        <dbReference type="ARBA" id="ARBA00022801"/>
    </source>
</evidence>
<feature type="active site" evidence="10">
    <location>
        <position position="324"/>
    </location>
</feature>
<sequence>MEHPEITAVPSLINEEFTQMEKSESKFTHDELSIKTKLFESEQDYTSSIFSLCDNFEEDREESKETPQSDQSLYLNYRECILDKTADIGGRKKSLDVPVDSLKLDESLTEFRQNILNIRKKLKKSKSKGKESKIFTANTTIFQIPPTFYTEIVKGVYFNDTKKTVLLEEIAANRNDYEYMKDLRQDIGQGKFMNFETFNGDILTVHKNMVNIFKNEFDEEEDSSENKFAFLSEQGQIGTDNIDFSDKGALLKRQREILKRIDEHRKTKEATFSPFSTIGSGLKTWFIILCQGGKFCMAKIQGDTIIEHKSDSKYVQRKKAGKRQINFDKTSSCMTSVGSQMRRNNERLHQEHIEETLRYYKEDLESSDLVLLHAPGVNKLFFVGPDKPLRDLRSKVKTLNLQITTANYTELKKAFEKVIELKINFNSN</sequence>
<dbReference type="GO" id="GO:0004519">
    <property type="term" value="F:endonuclease activity"/>
    <property type="evidence" value="ECO:0007669"/>
    <property type="project" value="UniProtKB-KW"/>
</dbReference>
<keyword evidence="5" id="KW-0677">Repeat</keyword>
<dbReference type="PANTHER" id="PTHR16036:SF2">
    <property type="entry name" value="TRNA ENDONUCLEASE ANKZF1"/>
    <property type="match status" value="1"/>
</dbReference>
<dbReference type="AlphaFoldDB" id="A0AAD1UHC6"/>
<reference evidence="12" key="1">
    <citation type="submission" date="2023-07" db="EMBL/GenBank/DDBJ databases">
        <authorList>
            <consortium name="AG Swart"/>
            <person name="Singh M."/>
            <person name="Singh A."/>
            <person name="Seah K."/>
            <person name="Emmerich C."/>
        </authorList>
    </citation>
    <scope>NUCLEOTIDE SEQUENCE</scope>
    <source>
        <strain evidence="12">DP1</strain>
    </source>
</reference>
<dbReference type="GO" id="GO:0005737">
    <property type="term" value="C:cytoplasm"/>
    <property type="evidence" value="ECO:0007669"/>
    <property type="project" value="UniProtKB-SubCell"/>
</dbReference>
<evidence type="ECO:0000256" key="4">
    <source>
        <dbReference type="ARBA" id="ARBA00022722"/>
    </source>
</evidence>
<evidence type="ECO:0000256" key="9">
    <source>
        <dbReference type="ARBA" id="ARBA00023054"/>
    </source>
</evidence>
<keyword evidence="4 10" id="KW-0540">Nuclease</keyword>
<evidence type="ECO:0000256" key="1">
    <source>
        <dbReference type="ARBA" id="ARBA00004496"/>
    </source>
</evidence>
<dbReference type="InterPro" id="IPR041175">
    <property type="entry name" value="VLRF1/Vms1"/>
</dbReference>
<gene>
    <name evidence="12" type="ORF">ECRASSUSDP1_LOCUS6650</name>
</gene>
<evidence type="ECO:0000256" key="3">
    <source>
        <dbReference type="ARBA" id="ARBA00022490"/>
    </source>
</evidence>
<dbReference type="PROSITE" id="PS52044">
    <property type="entry name" value="VLRF1"/>
    <property type="match status" value="1"/>
</dbReference>
<evidence type="ECO:0000256" key="6">
    <source>
        <dbReference type="ARBA" id="ARBA00022759"/>
    </source>
</evidence>
<evidence type="ECO:0000256" key="2">
    <source>
        <dbReference type="ARBA" id="ARBA00009262"/>
    </source>
</evidence>
<evidence type="ECO:0000256" key="5">
    <source>
        <dbReference type="ARBA" id="ARBA00022737"/>
    </source>
</evidence>
<keyword evidence="6 10" id="KW-0255">Endonuclease</keyword>
<feature type="domain" description="VLRF1" evidence="11">
    <location>
        <begin position="281"/>
        <end position="421"/>
    </location>
</feature>